<dbReference type="InterPro" id="IPR033135">
    <property type="entry name" value="ClpP_His_AS"/>
</dbReference>
<evidence type="ECO:0000256" key="2">
    <source>
        <dbReference type="ARBA" id="ARBA00022670"/>
    </source>
</evidence>
<dbReference type="Proteomes" id="UP001283361">
    <property type="component" value="Unassembled WGS sequence"/>
</dbReference>
<dbReference type="PANTHER" id="PTHR10381">
    <property type="entry name" value="ATP-DEPENDENT CLP PROTEASE PROTEOLYTIC SUBUNIT"/>
    <property type="match status" value="1"/>
</dbReference>
<proteinExistence type="inferred from homology"/>
<keyword evidence="3 7" id="KW-0378">Hydrolase</keyword>
<evidence type="ECO:0000256" key="1">
    <source>
        <dbReference type="ARBA" id="ARBA00007039"/>
    </source>
</evidence>
<dbReference type="PROSITE" id="PS00382">
    <property type="entry name" value="CLP_PROTEASE_HIS"/>
    <property type="match status" value="1"/>
</dbReference>
<dbReference type="Gene3D" id="3.90.226.10">
    <property type="entry name" value="2-enoyl-CoA Hydratase, Chain A, domain 1"/>
    <property type="match status" value="1"/>
</dbReference>
<feature type="active site" evidence="6">
    <location>
        <position position="151"/>
    </location>
</feature>
<dbReference type="InterPro" id="IPR029045">
    <property type="entry name" value="ClpP/crotonase-like_dom_sf"/>
</dbReference>
<evidence type="ECO:0000256" key="4">
    <source>
        <dbReference type="ARBA" id="ARBA00022825"/>
    </source>
</evidence>
<organism evidence="9 10">
    <name type="scientific">Elysia crispata</name>
    <name type="common">lettuce slug</name>
    <dbReference type="NCBI Taxonomy" id="231223"/>
    <lineage>
        <taxon>Eukaryota</taxon>
        <taxon>Metazoa</taxon>
        <taxon>Spiralia</taxon>
        <taxon>Lophotrochozoa</taxon>
        <taxon>Mollusca</taxon>
        <taxon>Gastropoda</taxon>
        <taxon>Heterobranchia</taxon>
        <taxon>Euthyneura</taxon>
        <taxon>Panpulmonata</taxon>
        <taxon>Sacoglossa</taxon>
        <taxon>Placobranchoidea</taxon>
        <taxon>Plakobranchidae</taxon>
        <taxon>Elysia</taxon>
    </lineage>
</organism>
<dbReference type="GO" id="GO:0051117">
    <property type="term" value="F:ATPase binding"/>
    <property type="evidence" value="ECO:0007669"/>
    <property type="project" value="TreeGrafter"/>
</dbReference>
<dbReference type="FunFam" id="3.90.226.10:FF:000001">
    <property type="entry name" value="ATP-dependent Clp protease proteolytic subunit"/>
    <property type="match status" value="1"/>
</dbReference>
<dbReference type="NCBIfam" id="NF009205">
    <property type="entry name" value="PRK12553.1"/>
    <property type="match status" value="1"/>
</dbReference>
<dbReference type="GO" id="GO:0004252">
    <property type="term" value="F:serine-type endopeptidase activity"/>
    <property type="evidence" value="ECO:0007669"/>
    <property type="project" value="UniProtKB-EC"/>
</dbReference>
<dbReference type="InterPro" id="IPR018215">
    <property type="entry name" value="ClpP_Ser_AS"/>
</dbReference>
<dbReference type="InterPro" id="IPR001907">
    <property type="entry name" value="ClpP"/>
</dbReference>
<reference evidence="9" key="1">
    <citation type="journal article" date="2023" name="G3 (Bethesda)">
        <title>A reference genome for the long-term kleptoplast-retaining sea slug Elysia crispata morphotype clarki.</title>
        <authorList>
            <person name="Eastman K.E."/>
            <person name="Pendleton A.L."/>
            <person name="Shaikh M.A."/>
            <person name="Suttiyut T."/>
            <person name="Ogas R."/>
            <person name="Tomko P."/>
            <person name="Gavelis G."/>
            <person name="Widhalm J.R."/>
            <person name="Wisecaver J.H."/>
        </authorList>
    </citation>
    <scope>NUCLEOTIDE SEQUENCE</scope>
    <source>
        <strain evidence="9">ECLA1</strain>
    </source>
</reference>
<gene>
    <name evidence="9" type="ORF">RRG08_002061</name>
</gene>
<dbReference type="InterPro" id="IPR023562">
    <property type="entry name" value="ClpP/TepA"/>
</dbReference>
<dbReference type="GO" id="GO:0004176">
    <property type="term" value="F:ATP-dependent peptidase activity"/>
    <property type="evidence" value="ECO:0007669"/>
    <property type="project" value="InterPro"/>
</dbReference>
<keyword evidence="10" id="KW-1185">Reference proteome</keyword>
<dbReference type="PRINTS" id="PR00127">
    <property type="entry name" value="CLPPROTEASEP"/>
</dbReference>
<sequence>MNTYKNVLSSSAKLLVRRCQLHTSLRRHFPMVPIVIEQTGRGERSYDIFSRLLKERIICIMGGINDDLSSLVVAQLLFLQSESSKKPIHMYINSPGGSVTAGLGIYDTMQYVQPPIATWCVGQACSMASLLLCSGAPGMRHSLPNSRVMVHQPSGQAAGQASDIQIQAREIAKLKEQINNLYVRHTKQPLEVIESAMDRDHFLSPQEAKEFGLIDTVLEHPPTVEEGAKASC</sequence>
<feature type="active site" evidence="5">
    <location>
        <position position="126"/>
    </location>
</feature>
<evidence type="ECO:0000256" key="3">
    <source>
        <dbReference type="ARBA" id="ARBA00022801"/>
    </source>
</evidence>
<evidence type="ECO:0000256" key="8">
    <source>
        <dbReference type="RuleBase" id="RU003567"/>
    </source>
</evidence>
<dbReference type="SUPFAM" id="SSF52096">
    <property type="entry name" value="ClpP/crotonase"/>
    <property type="match status" value="1"/>
</dbReference>
<dbReference type="Pfam" id="PF00574">
    <property type="entry name" value="CLP_protease"/>
    <property type="match status" value="1"/>
</dbReference>
<evidence type="ECO:0000256" key="5">
    <source>
        <dbReference type="PROSITE-ProRule" id="PRU10085"/>
    </source>
</evidence>
<comment type="caution">
    <text evidence="9">The sequence shown here is derived from an EMBL/GenBank/DDBJ whole genome shotgun (WGS) entry which is preliminary data.</text>
</comment>
<dbReference type="CDD" id="cd07017">
    <property type="entry name" value="S14_ClpP_2"/>
    <property type="match status" value="1"/>
</dbReference>
<dbReference type="PANTHER" id="PTHR10381:SF11">
    <property type="entry name" value="ATP-DEPENDENT CLP PROTEASE PROTEOLYTIC SUBUNIT, MITOCHONDRIAL"/>
    <property type="match status" value="1"/>
</dbReference>
<dbReference type="GO" id="GO:0006515">
    <property type="term" value="P:protein quality control for misfolded or incompletely synthesized proteins"/>
    <property type="evidence" value="ECO:0007669"/>
    <property type="project" value="TreeGrafter"/>
</dbReference>
<evidence type="ECO:0000313" key="9">
    <source>
        <dbReference type="EMBL" id="KAK3771012.1"/>
    </source>
</evidence>
<accession>A0AAE0ZM63</accession>
<evidence type="ECO:0000256" key="7">
    <source>
        <dbReference type="RuleBase" id="RU000549"/>
    </source>
</evidence>
<dbReference type="HAMAP" id="MF_00444">
    <property type="entry name" value="ClpP"/>
    <property type="match status" value="1"/>
</dbReference>
<evidence type="ECO:0000256" key="6">
    <source>
        <dbReference type="PROSITE-ProRule" id="PRU10086"/>
    </source>
</evidence>
<name>A0AAE0ZM63_9GAST</name>
<keyword evidence="2 7" id="KW-0645">Protease</keyword>
<dbReference type="EC" id="3.4.21.92" evidence="7"/>
<comment type="similarity">
    <text evidence="1 8">Belongs to the peptidase S14 family.</text>
</comment>
<protein>
    <recommendedName>
        <fullName evidence="8">ATP-dependent Clp protease proteolytic subunit</fullName>
        <ecNumber evidence="7">3.4.21.92</ecNumber>
    </recommendedName>
</protein>
<keyword evidence="4 7" id="KW-0720">Serine protease</keyword>
<dbReference type="NCBIfam" id="NF001368">
    <property type="entry name" value="PRK00277.1"/>
    <property type="match status" value="1"/>
</dbReference>
<evidence type="ECO:0000313" key="10">
    <source>
        <dbReference type="Proteomes" id="UP001283361"/>
    </source>
</evidence>
<dbReference type="EMBL" id="JAWDGP010003778">
    <property type="protein sequence ID" value="KAK3771012.1"/>
    <property type="molecule type" value="Genomic_DNA"/>
</dbReference>
<dbReference type="PROSITE" id="PS00381">
    <property type="entry name" value="CLP_PROTEASE_SER"/>
    <property type="match status" value="1"/>
</dbReference>
<dbReference type="AlphaFoldDB" id="A0AAE0ZM63"/>
<dbReference type="GO" id="GO:0009368">
    <property type="term" value="C:endopeptidase Clp complex"/>
    <property type="evidence" value="ECO:0007669"/>
    <property type="project" value="TreeGrafter"/>
</dbReference>